<comment type="caution">
    <text evidence="2">The sequence shown here is derived from an EMBL/GenBank/DDBJ whole genome shotgun (WGS) entry which is preliminary data.</text>
</comment>
<dbReference type="Pfam" id="PF08238">
    <property type="entry name" value="Sel1"/>
    <property type="match status" value="3"/>
</dbReference>
<sequence>MSSIIALQKLKRTTLLVGAFFVAFSFSASANTNTSDQSSVTENQTSSEEKLCADGSCDPHIIMLHRLSRWGYQDAKSILAVMYVSGDGVEQDIEHGVYLMQSAAKHDGAMALFSLSKWHREGLNVEKDTAKADELLDRAVELEYPPAQYQKALYLFASEDEQLIGDATELLENAARKGSSPAMYLLARLKLMGEWVEYDLEGASNLLARLSREGHEDARALSRQLVAELDRTASENGELDSDTKEIADRLHTFANMERIQVTPMSFGRTYSAVSAVTFEMDRTFTRGAMSRIRTQTCGFETGCVAVRPNSQHSSLMDMLSEPVN</sequence>
<protein>
    <recommendedName>
        <fullName evidence="4">Sel1 repeat family protein</fullName>
    </recommendedName>
</protein>
<dbReference type="OrthoDB" id="6810016at2"/>
<feature type="signal peptide" evidence="1">
    <location>
        <begin position="1"/>
        <end position="30"/>
    </location>
</feature>
<keyword evidence="1" id="KW-0732">Signal</keyword>
<reference evidence="3" key="1">
    <citation type="journal article" date="2018" name="Front. Microbiol.">
        <title>Genome-Based Analysis Reveals the Taxonomy and Diversity of the Family Idiomarinaceae.</title>
        <authorList>
            <person name="Liu Y."/>
            <person name="Lai Q."/>
            <person name="Shao Z."/>
        </authorList>
    </citation>
    <scope>NUCLEOTIDE SEQUENCE [LARGE SCALE GENOMIC DNA]</scope>
    <source>
        <strain evidence="3">AIS</strain>
    </source>
</reference>
<dbReference type="SUPFAM" id="SSF81901">
    <property type="entry name" value="HCP-like"/>
    <property type="match status" value="1"/>
</dbReference>
<dbReference type="PANTHER" id="PTHR11102:SF160">
    <property type="entry name" value="ERAD-ASSOCIATED E3 UBIQUITIN-PROTEIN LIGASE COMPONENT HRD3"/>
    <property type="match status" value="1"/>
</dbReference>
<evidence type="ECO:0000256" key="1">
    <source>
        <dbReference type="SAM" id="SignalP"/>
    </source>
</evidence>
<name>A0A432WXN0_9GAMM</name>
<dbReference type="Proteomes" id="UP000286934">
    <property type="component" value="Unassembled WGS sequence"/>
</dbReference>
<dbReference type="InterPro" id="IPR011990">
    <property type="entry name" value="TPR-like_helical_dom_sf"/>
</dbReference>
<proteinExistence type="predicted"/>
<dbReference type="InterPro" id="IPR050767">
    <property type="entry name" value="Sel1_AlgK"/>
</dbReference>
<accession>A0A432WXN0</accession>
<keyword evidence="3" id="KW-1185">Reference proteome</keyword>
<dbReference type="AlphaFoldDB" id="A0A432WXN0"/>
<dbReference type="EMBL" id="PIPP01000001">
    <property type="protein sequence ID" value="RUO38550.1"/>
    <property type="molecule type" value="Genomic_DNA"/>
</dbReference>
<evidence type="ECO:0000313" key="3">
    <source>
        <dbReference type="Proteomes" id="UP000286934"/>
    </source>
</evidence>
<evidence type="ECO:0008006" key="4">
    <source>
        <dbReference type="Google" id="ProtNLM"/>
    </source>
</evidence>
<dbReference type="RefSeq" id="WP_126805767.1">
    <property type="nucleotide sequence ID" value="NZ_PIPP01000001.1"/>
</dbReference>
<dbReference type="PANTHER" id="PTHR11102">
    <property type="entry name" value="SEL-1-LIKE PROTEIN"/>
    <property type="match status" value="1"/>
</dbReference>
<organism evidence="2 3">
    <name type="scientific">Aliidiomarina shirensis</name>
    <dbReference type="NCBI Taxonomy" id="1048642"/>
    <lineage>
        <taxon>Bacteria</taxon>
        <taxon>Pseudomonadati</taxon>
        <taxon>Pseudomonadota</taxon>
        <taxon>Gammaproteobacteria</taxon>
        <taxon>Alteromonadales</taxon>
        <taxon>Idiomarinaceae</taxon>
        <taxon>Aliidiomarina</taxon>
    </lineage>
</organism>
<dbReference type="SMART" id="SM00671">
    <property type="entry name" value="SEL1"/>
    <property type="match status" value="4"/>
</dbReference>
<feature type="chain" id="PRO_5019512130" description="Sel1 repeat family protein" evidence="1">
    <location>
        <begin position="31"/>
        <end position="324"/>
    </location>
</feature>
<evidence type="ECO:0000313" key="2">
    <source>
        <dbReference type="EMBL" id="RUO38550.1"/>
    </source>
</evidence>
<dbReference type="Gene3D" id="1.25.40.10">
    <property type="entry name" value="Tetratricopeptide repeat domain"/>
    <property type="match status" value="2"/>
</dbReference>
<gene>
    <name evidence="2" type="ORF">CWE13_02590</name>
</gene>
<dbReference type="InterPro" id="IPR006597">
    <property type="entry name" value="Sel1-like"/>
</dbReference>